<reference evidence="2 3" key="1">
    <citation type="submission" date="2018-03" db="EMBL/GenBank/DDBJ databases">
        <authorList>
            <person name="Guldener U."/>
        </authorList>
    </citation>
    <scope>NUCLEOTIDE SEQUENCE [LARGE SCALE GENOMIC DNA]</scope>
    <source>
        <strain evidence="2 3">DAOM196992</strain>
    </source>
</reference>
<feature type="region of interest" description="Disordered" evidence="1">
    <location>
        <begin position="131"/>
        <end position="227"/>
    </location>
</feature>
<feature type="region of interest" description="Disordered" evidence="1">
    <location>
        <begin position="251"/>
        <end position="278"/>
    </location>
</feature>
<evidence type="ECO:0000313" key="3">
    <source>
        <dbReference type="Proteomes" id="UP000323386"/>
    </source>
</evidence>
<dbReference type="Proteomes" id="UP000323386">
    <property type="component" value="Unassembled WGS sequence"/>
</dbReference>
<dbReference type="AlphaFoldDB" id="A0A5C3F226"/>
<feature type="compositionally biased region" description="Low complexity" evidence="1">
    <location>
        <begin position="211"/>
        <end position="227"/>
    </location>
</feature>
<dbReference type="EMBL" id="OOIP01000009">
    <property type="protein sequence ID" value="SPO38045.1"/>
    <property type="molecule type" value="Genomic_DNA"/>
</dbReference>
<sequence length="324" mass="34704">MKPGRWVEPSSPLRGVGLPPRASFPCLPACLSAGAALRGFAAAAAAAAEDGRGPCLPACLACLPAVTLPWPLPSGKEFGFALACLWARNVRGAARYLWLMVTVSYADKPRPGRARQGTVRYLFCGSGRARATGRHPHDYARSPIRGRRSNASLPPGLSITDRPTDDLSGTSSDPIIEHAYLLSSTRPPTDHLRSSSLSRQRRHQPPPPPVIVHSSSPLSPPSSRLPSPSWPLSTLLAAIAWVHLFPTELAGSHPPSRPTDRPTSPQLDSTAPHRTAPPCAWIATTADGFITRARNPPAPRSVTPIDIRRPAPALTTWRRASYCS</sequence>
<organism evidence="2 3">
    <name type="scientific">Pseudozyma flocculosa</name>
    <dbReference type="NCBI Taxonomy" id="84751"/>
    <lineage>
        <taxon>Eukaryota</taxon>
        <taxon>Fungi</taxon>
        <taxon>Dikarya</taxon>
        <taxon>Basidiomycota</taxon>
        <taxon>Ustilaginomycotina</taxon>
        <taxon>Ustilaginomycetes</taxon>
        <taxon>Ustilaginales</taxon>
        <taxon>Ustilaginaceae</taxon>
        <taxon>Pseudozyma</taxon>
    </lineage>
</organism>
<name>A0A5C3F226_9BASI</name>
<proteinExistence type="predicted"/>
<evidence type="ECO:0000313" key="2">
    <source>
        <dbReference type="EMBL" id="SPO38045.1"/>
    </source>
</evidence>
<protein>
    <submittedName>
        <fullName evidence="2">Uncharacterized protein</fullName>
    </submittedName>
</protein>
<evidence type="ECO:0000256" key="1">
    <source>
        <dbReference type="SAM" id="MobiDB-lite"/>
    </source>
</evidence>
<keyword evidence="3" id="KW-1185">Reference proteome</keyword>
<gene>
    <name evidence="2" type="ORF">PSFLO_03522</name>
</gene>
<accession>A0A5C3F226</accession>